<dbReference type="KEGG" id="hau:Haur_2132"/>
<dbReference type="InParanoid" id="A9AWC2"/>
<proteinExistence type="predicted"/>
<dbReference type="HOGENOM" id="CLU_003004_0_0_0"/>
<dbReference type="InterPro" id="IPR041664">
    <property type="entry name" value="AAA_16"/>
</dbReference>
<name>A9AWC2_HERA2</name>
<keyword evidence="3" id="KW-1185">Reference proteome</keyword>
<dbReference type="InterPro" id="IPR052752">
    <property type="entry name" value="NACHT-WD_repeat"/>
</dbReference>
<dbReference type="Proteomes" id="UP000000787">
    <property type="component" value="Chromosome"/>
</dbReference>
<accession>A9AWC2</accession>
<feature type="domain" description="Orc1-like AAA ATPase" evidence="1">
    <location>
        <begin position="26"/>
        <end position="149"/>
    </location>
</feature>
<dbReference type="EMBL" id="CP000875">
    <property type="protein sequence ID" value="ABX04772.1"/>
    <property type="molecule type" value="Genomic_DNA"/>
</dbReference>
<dbReference type="STRING" id="316274.Haur_2132"/>
<sequence>MHNQILQESANQRESARLLQLRLTGFVGREAEQAAIRGLIDQTRPSGGYVLVTGEAGAGKSSLIAQLIVSAGLAQTPQHFIALTPGRAYQLDLLRSIVAQLMLKHDLVINYFPADSYPALRLEFGQLLQTLSARGISETIYLDGLDQLQPEVDGTRDLSFLPLQLPSGIVMVLGSRPNETIASLALEHGVVYQVPPLREQDAVGRWQQVQPTLEPVRLHGLAQAVKGNALLVELAANVLRHTTSAELLPLLDHASADATNLFRLSLGRIEQAAPHHWQSLIRPLLAVLLVTQESLELAVLAAILEQPTATVGEALALMSDWVSVAADQRVALRHLLFHDFLIDHEFAAAERRGWHGRMAAWCGAALDQIWHDSTESVEQARRWYARQHYITHLDCAEQWEALWQVIDAGEYGEQKVRFEPSTRLYGLDLDRARESVIAAGQSLEQQLELLPRLWRYSLLRTSLTAHADRWRDYHFVMLAMLGRVSEALAQLDICSNQVSQVRIWSQLLPYLESDVRWRIFQRMEQTARSIPDPRRRDYVLHLVAVAYADYDLLKMAYPIAISLGDSRDETLAHLIDVAIKQHDLAYAQAIIGYVQAPAAQIKHALNVTNALIEGAEFEAARHVLADIMPLAQAEHIVEINSLIALIEWRLGNQQQSQTLLDEAQTMSAHLNPDLRSDAWLAVIKSYVHQGDLLKAASLHRKIQSVQVWCDLIMFYRDRAEVTIATELAIAMTNAHFRDSACFALVEWYCTHAEFAAAQRLIELIGFDWDKVKAYCLLASSYAENLQFEQMLAVMQLAHHTVPREQQHSIPSLLVIADTYARHNLHEQARSVFEQILALFLSGQRYNRDEHNLHFVQSTQRYGYLDLSEPLIQRLFTLGDYGFNNDLVERIAKVYAEQGELAQATQIIQSIGQDYQFIQAAQGLVLSTTNQQSAASESLLLAARQRVAQINSDGPSALKTLCELADTALQLGLTAIAQTLLSDVHQSLLRKPHLLHHPLLQYEAWLLKSYQAQHKLADLIELARLIDDPQAHDRWIGAILEAYLQADDVGQAYQLLRLFNDFADVYAKSACKLAIKASQLGLNELATQVHPEALSACETVRESRYRIEYLRDLAVAQINYGDAGCLARLLQIFREQEAVFGQIDWYIEALCAIAVAFAEQGDAVAFADWLNYAHKRATAFPTGYQALAETYFGYTPDSAIKAFLDSIEQLVQISLDQGYADTALEALAKIYTSYAAHGHAEFLVKAHQTAISIPNRDYQYAALVTVAQAYLKIKVMPELQVIISELSQLGFDFWIFQDLTASCIEEGELHLAYQLILFDERHPVKDEVICNLIARLIQADQPIIAYQLTSEIYEADNRAGSLQQIIHYYLERQQITDVIKIIQTTWRDCQRSYELWQLSTIIVPLIPHYPWLGTAVLDSVPWLEQQLTRLN</sequence>
<dbReference type="PANTHER" id="PTHR19871:SF14">
    <property type="entry name" value="DUF4062 DOMAIN-CONTAINING PROTEIN"/>
    <property type="match status" value="1"/>
</dbReference>
<dbReference type="InterPro" id="IPR027417">
    <property type="entry name" value="P-loop_NTPase"/>
</dbReference>
<evidence type="ECO:0000259" key="1">
    <source>
        <dbReference type="Pfam" id="PF13191"/>
    </source>
</evidence>
<organism evidence="2 3">
    <name type="scientific">Herpetosiphon aurantiacus (strain ATCC 23779 / DSM 785 / 114-95)</name>
    <dbReference type="NCBI Taxonomy" id="316274"/>
    <lineage>
        <taxon>Bacteria</taxon>
        <taxon>Bacillati</taxon>
        <taxon>Chloroflexota</taxon>
        <taxon>Chloroflexia</taxon>
        <taxon>Herpetosiphonales</taxon>
        <taxon>Herpetosiphonaceae</taxon>
        <taxon>Herpetosiphon</taxon>
    </lineage>
</organism>
<dbReference type="BioCyc" id="HAUR316274:GHYA-2160-MONOMER"/>
<reference evidence="2 3" key="1">
    <citation type="journal article" date="2011" name="Stand. Genomic Sci.">
        <title>Complete genome sequence of the filamentous gliding predatory bacterium Herpetosiphon aurantiacus type strain (114-95(T)).</title>
        <authorList>
            <person name="Kiss H."/>
            <person name="Nett M."/>
            <person name="Domin N."/>
            <person name="Martin K."/>
            <person name="Maresca J.A."/>
            <person name="Copeland A."/>
            <person name="Lapidus A."/>
            <person name="Lucas S."/>
            <person name="Berry K.W."/>
            <person name="Glavina Del Rio T."/>
            <person name="Dalin E."/>
            <person name="Tice H."/>
            <person name="Pitluck S."/>
            <person name="Richardson P."/>
            <person name="Bruce D."/>
            <person name="Goodwin L."/>
            <person name="Han C."/>
            <person name="Detter J.C."/>
            <person name="Schmutz J."/>
            <person name="Brettin T."/>
            <person name="Land M."/>
            <person name="Hauser L."/>
            <person name="Kyrpides N.C."/>
            <person name="Ivanova N."/>
            <person name="Goker M."/>
            <person name="Woyke T."/>
            <person name="Klenk H.P."/>
            <person name="Bryant D.A."/>
        </authorList>
    </citation>
    <scope>NUCLEOTIDE SEQUENCE [LARGE SCALE GENOMIC DNA]</scope>
    <source>
        <strain evidence="3">ATCC 23779 / DSM 785 / 114-95</strain>
    </source>
</reference>
<dbReference type="PANTHER" id="PTHR19871">
    <property type="entry name" value="BETA TRANSDUCIN-RELATED PROTEIN"/>
    <property type="match status" value="1"/>
</dbReference>
<evidence type="ECO:0000313" key="2">
    <source>
        <dbReference type="EMBL" id="ABX04772.1"/>
    </source>
</evidence>
<evidence type="ECO:0000313" key="3">
    <source>
        <dbReference type="Proteomes" id="UP000000787"/>
    </source>
</evidence>
<dbReference type="SUPFAM" id="SSF52540">
    <property type="entry name" value="P-loop containing nucleoside triphosphate hydrolases"/>
    <property type="match status" value="1"/>
</dbReference>
<gene>
    <name evidence="2" type="ordered locus">Haur_2132</name>
</gene>
<dbReference type="Pfam" id="PF13191">
    <property type="entry name" value="AAA_16"/>
    <property type="match status" value="1"/>
</dbReference>
<dbReference type="eggNOG" id="COG3903">
    <property type="taxonomic scope" value="Bacteria"/>
</dbReference>
<protein>
    <recommendedName>
        <fullName evidence="1">Orc1-like AAA ATPase domain-containing protein</fullName>
    </recommendedName>
</protein>